<dbReference type="Gene3D" id="2.60.40.10">
    <property type="entry name" value="Immunoglobulins"/>
    <property type="match status" value="1"/>
</dbReference>
<dbReference type="InterPro" id="IPR013780">
    <property type="entry name" value="Glyco_hydro_b"/>
</dbReference>
<dbReference type="Gene3D" id="2.60.40.1180">
    <property type="entry name" value="Golgi alpha-mannosidase II"/>
    <property type="match status" value="1"/>
</dbReference>
<feature type="domain" description="Glycosyl hydrolase family 13 catalytic" evidence="2">
    <location>
        <begin position="162"/>
        <end position="569"/>
    </location>
</feature>
<dbReference type="SMART" id="SM00642">
    <property type="entry name" value="Aamy"/>
    <property type="match status" value="1"/>
</dbReference>
<dbReference type="RefSeq" id="WP_323250669.1">
    <property type="nucleotide sequence ID" value="NZ_JAYFUL010000026.1"/>
</dbReference>
<dbReference type="EMBL" id="JAYFUL010000026">
    <property type="protein sequence ID" value="MEA5259160.1"/>
    <property type="molecule type" value="Genomic_DNA"/>
</dbReference>
<name>A0ABU5QQK8_9BACT</name>
<evidence type="ECO:0000313" key="4">
    <source>
        <dbReference type="Proteomes" id="UP001304671"/>
    </source>
</evidence>
<keyword evidence="4" id="KW-1185">Reference proteome</keyword>
<dbReference type="SUPFAM" id="SSF51011">
    <property type="entry name" value="Glycosyl hydrolase domain"/>
    <property type="match status" value="1"/>
</dbReference>
<reference evidence="3 4" key="1">
    <citation type="submission" date="2023-12" db="EMBL/GenBank/DDBJ databases">
        <title>Novel species of the genus Arcicella isolated from rivers.</title>
        <authorList>
            <person name="Lu H."/>
        </authorList>
    </citation>
    <scope>NUCLEOTIDE SEQUENCE [LARGE SCALE GENOMIC DNA]</scope>
    <source>
        <strain evidence="3 4">LMG 21963</strain>
    </source>
</reference>
<sequence length="683" mass="78827">MNHWIPTEGLSYPLGATWNNELQGFNFSLYSKAATTLELYFFKKDNPSQPVYSFSFDPIKNKTSTIWHCFIQESALNAADSYAYRVDGPSEIGNNFNYHKLLTDPWAKAIFFPTTFSRSAATLNDDNIGRAALGLLIKRDSNLVNFDSDKSKIHYHDLIIYEMHIRGFTKHDSSGVSNKFKGTFSGVVEKIPYLQELGITAVELMPIYQFDPQEGNYWGYMTMNFFTPHHIYGSSNDSWELVKEFKKMVMALHTAGIEVILDVIYNHTVEGGKQGPVYSFKGIDNSSYYLLTPDMKHYANDAGTGNVMRTSHRIVRKLILDSLRYWVTEMHIDGFRFDLATIFTRNDDTTVNLINPSILEEISMDSILSKVRLIAEPWDISSYQLGRTFPGSSWAQWNGVYRDDIRKLIKSEDNMVATAMTRIYGSPDLFPEMPPFNCKPWQSINFITSHDGFSLYDLVAYNQKHNLQNGLNNSDGSYDNHSWNCGWEGDENVPLDIILLRKKQAKNLMTVMMFSNGIPMFRMGDEFLNTQKGNNNPFNQDNETSWINWNRKNEFDDFFRFTKMLIELRKKHPSICRGHFWGTDVQWFGVDGGQTDISYSSKTLAFLLKGTSMNDDDFYVIINCYWESLTFHLPFNIFGWKMVIDTSFTSPKDINTFEKSVPILNPYYFVQSRSIAVLQKRFD</sequence>
<proteinExistence type="inferred from homology"/>
<dbReference type="Proteomes" id="UP001304671">
    <property type="component" value="Unassembled WGS sequence"/>
</dbReference>
<dbReference type="Gene3D" id="3.20.20.80">
    <property type="entry name" value="Glycosidases"/>
    <property type="match status" value="1"/>
</dbReference>
<evidence type="ECO:0000259" key="2">
    <source>
        <dbReference type="SMART" id="SM00642"/>
    </source>
</evidence>
<evidence type="ECO:0000313" key="3">
    <source>
        <dbReference type="EMBL" id="MEA5259160.1"/>
    </source>
</evidence>
<accession>A0ABU5QQK8</accession>
<dbReference type="InterPro" id="IPR014756">
    <property type="entry name" value="Ig_E-set"/>
</dbReference>
<dbReference type="CDD" id="cd02856">
    <property type="entry name" value="E_set_GDE_Isoamylase_N"/>
    <property type="match status" value="1"/>
</dbReference>
<dbReference type="CDD" id="cd11326">
    <property type="entry name" value="AmyAc_Glg_debranch"/>
    <property type="match status" value="1"/>
</dbReference>
<dbReference type="Pfam" id="PF00128">
    <property type="entry name" value="Alpha-amylase"/>
    <property type="match status" value="1"/>
</dbReference>
<dbReference type="InterPro" id="IPR044505">
    <property type="entry name" value="GlgX_Isoamylase_N_E_set"/>
</dbReference>
<organism evidence="3 4">
    <name type="scientific">Arcicella aquatica</name>
    <dbReference type="NCBI Taxonomy" id="217141"/>
    <lineage>
        <taxon>Bacteria</taxon>
        <taxon>Pseudomonadati</taxon>
        <taxon>Bacteroidota</taxon>
        <taxon>Cytophagia</taxon>
        <taxon>Cytophagales</taxon>
        <taxon>Flectobacillaceae</taxon>
        <taxon>Arcicella</taxon>
    </lineage>
</organism>
<dbReference type="InterPro" id="IPR017853">
    <property type="entry name" value="GH"/>
</dbReference>
<comment type="similarity">
    <text evidence="1">Belongs to the glycosyl hydrolase 13 family.</text>
</comment>
<dbReference type="InterPro" id="IPR006047">
    <property type="entry name" value="GH13_cat_dom"/>
</dbReference>
<dbReference type="Pfam" id="PF02922">
    <property type="entry name" value="CBM_48"/>
    <property type="match status" value="1"/>
</dbReference>
<gene>
    <name evidence="3" type="ORF">VB264_15295</name>
</gene>
<protein>
    <submittedName>
        <fullName evidence="3">Isoamylase</fullName>
    </submittedName>
</protein>
<dbReference type="InterPro" id="IPR013783">
    <property type="entry name" value="Ig-like_fold"/>
</dbReference>
<dbReference type="SUPFAM" id="SSF51445">
    <property type="entry name" value="(Trans)glycosidases"/>
    <property type="match status" value="1"/>
</dbReference>
<dbReference type="SUPFAM" id="SSF81296">
    <property type="entry name" value="E set domains"/>
    <property type="match status" value="1"/>
</dbReference>
<dbReference type="InterPro" id="IPR004193">
    <property type="entry name" value="Glyco_hydro_13_N"/>
</dbReference>
<dbReference type="PANTHER" id="PTHR43002">
    <property type="entry name" value="GLYCOGEN DEBRANCHING ENZYME"/>
    <property type="match status" value="1"/>
</dbReference>
<evidence type="ECO:0000256" key="1">
    <source>
        <dbReference type="ARBA" id="ARBA00008061"/>
    </source>
</evidence>
<comment type="caution">
    <text evidence="3">The sequence shown here is derived from an EMBL/GenBank/DDBJ whole genome shotgun (WGS) entry which is preliminary data.</text>
</comment>